<dbReference type="AlphaFoldDB" id="A0A0M3AUQ3"/>
<reference evidence="1 2" key="1">
    <citation type="submission" date="2015-04" db="EMBL/GenBank/DDBJ databases">
        <title>Genome sequence of aromatic hydrocarbons-degrading Sphingobium chungbukense DJ77.</title>
        <authorList>
            <person name="Kim Y.-C."/>
            <person name="Chae J.-C."/>
        </authorList>
    </citation>
    <scope>NUCLEOTIDE SEQUENCE [LARGE SCALE GENOMIC DNA]</scope>
    <source>
        <strain evidence="1 2">DJ77</strain>
    </source>
</reference>
<gene>
    <name evidence="1" type="ORF">YP76_06925</name>
</gene>
<dbReference type="Proteomes" id="UP000033874">
    <property type="component" value="Unassembled WGS sequence"/>
</dbReference>
<accession>A0A0M3AUQ3</accession>
<evidence type="ECO:0000313" key="1">
    <source>
        <dbReference type="EMBL" id="KKW92661.1"/>
    </source>
</evidence>
<sequence length="161" mass="17785">MTGTSNSAGISPNVSRTAIYRAFGAALRLYVGVGKRHRYKEIERGAGVSARMIEAYRHEPEHHEWREPKIEEILSVAGFIGPDFLNEILPELIGQGVFWVPDESEPPPGQFAADASEDTTEIVRRAADGMFCADDRKHLAAVGRRQIERGQVLVAMGRKVA</sequence>
<organism evidence="1 2">
    <name type="scientific">Sphingobium chungbukense</name>
    <dbReference type="NCBI Taxonomy" id="56193"/>
    <lineage>
        <taxon>Bacteria</taxon>
        <taxon>Pseudomonadati</taxon>
        <taxon>Pseudomonadota</taxon>
        <taxon>Alphaproteobacteria</taxon>
        <taxon>Sphingomonadales</taxon>
        <taxon>Sphingomonadaceae</taxon>
        <taxon>Sphingobium</taxon>
    </lineage>
</organism>
<name>A0A0M3AUQ3_9SPHN</name>
<protein>
    <submittedName>
        <fullName evidence="1">Uncharacterized protein</fullName>
    </submittedName>
</protein>
<comment type="caution">
    <text evidence="1">The sequence shown here is derived from an EMBL/GenBank/DDBJ whole genome shotgun (WGS) entry which is preliminary data.</text>
</comment>
<dbReference type="EMBL" id="LBIC01000003">
    <property type="protein sequence ID" value="KKW92661.1"/>
    <property type="molecule type" value="Genomic_DNA"/>
</dbReference>
<keyword evidence="2" id="KW-1185">Reference proteome</keyword>
<dbReference type="PATRIC" id="fig|56193.3.peg.1430"/>
<proteinExistence type="predicted"/>
<dbReference type="STRING" id="56193.YP76_06925"/>
<evidence type="ECO:0000313" key="2">
    <source>
        <dbReference type="Proteomes" id="UP000033874"/>
    </source>
</evidence>